<evidence type="ECO:0000313" key="5">
    <source>
        <dbReference type="Proteomes" id="UP000433883"/>
    </source>
</evidence>
<name>A0A8H3UDR8_VENIN</name>
<gene>
    <name evidence="4" type="ORF">BLS_005762</name>
</gene>
<evidence type="ECO:0000259" key="2">
    <source>
        <dbReference type="Pfam" id="PF01408"/>
    </source>
</evidence>
<dbReference type="SUPFAM" id="SSF51735">
    <property type="entry name" value="NAD(P)-binding Rossmann-fold domains"/>
    <property type="match status" value="1"/>
</dbReference>
<evidence type="ECO:0008006" key="6">
    <source>
        <dbReference type="Google" id="ProtNLM"/>
    </source>
</evidence>
<organism evidence="4 5">
    <name type="scientific">Venturia inaequalis</name>
    <name type="common">Apple scab fungus</name>
    <dbReference type="NCBI Taxonomy" id="5025"/>
    <lineage>
        <taxon>Eukaryota</taxon>
        <taxon>Fungi</taxon>
        <taxon>Dikarya</taxon>
        <taxon>Ascomycota</taxon>
        <taxon>Pezizomycotina</taxon>
        <taxon>Dothideomycetes</taxon>
        <taxon>Pleosporomycetidae</taxon>
        <taxon>Venturiales</taxon>
        <taxon>Venturiaceae</taxon>
        <taxon>Venturia</taxon>
    </lineage>
</organism>
<dbReference type="Gene3D" id="3.30.360.10">
    <property type="entry name" value="Dihydrodipicolinate Reductase, domain 2"/>
    <property type="match status" value="1"/>
</dbReference>
<evidence type="ECO:0000259" key="3">
    <source>
        <dbReference type="Pfam" id="PF22685"/>
    </source>
</evidence>
<dbReference type="GO" id="GO:0000166">
    <property type="term" value="F:nucleotide binding"/>
    <property type="evidence" value="ECO:0007669"/>
    <property type="project" value="InterPro"/>
</dbReference>
<dbReference type="InterPro" id="IPR055080">
    <property type="entry name" value="Gal80p-like_C"/>
</dbReference>
<dbReference type="AlphaFoldDB" id="A0A8H3UDR8"/>
<sequence>MASHCSGLASKQRPSLPTNDTARDVASGLIGGDSVALDACRLAAAVAGYEEHTLPGPENSPKDVCDVVALCNSSVDSAKAAVKKYDLPPTTKTYGTPEDLANDPDVDLVACCVRVDRHYKVMKPVLEKGKDAFVEWPLAANLKEAEELTAIAKEKGSKTVVGLQGRMDPRVQKLRELIKDGMIGDVQSTTITANAGGIGGQLEPPGIDYFSKRAVGGNLLTIPAIHTIDNLLYALGEFEEFDATLAIRWPKPNLSNSDGSIGASVNRDTPDHIFIQGTLAPSGAAASFTMRGGKGFKSDPNLVWHIIGTKGEIRITSPTLLGITTGIETFELYDHEKDDIEIIDCPFPESVKDMEKFSKNCGQVYEAFATGNKEGVVTFEEALKRHNLIEEIWTKSEGKTPAKYVQ</sequence>
<dbReference type="Pfam" id="PF22685">
    <property type="entry name" value="Gal80p_C-like"/>
    <property type="match status" value="1"/>
</dbReference>
<dbReference type="Proteomes" id="UP000433883">
    <property type="component" value="Unassembled WGS sequence"/>
</dbReference>
<comment type="caution">
    <text evidence="4">The sequence shown here is derived from an EMBL/GenBank/DDBJ whole genome shotgun (WGS) entry which is preliminary data.</text>
</comment>
<dbReference type="PANTHER" id="PTHR43708:SF1">
    <property type="entry name" value="GALACTOSE_LACTOSE METABOLISM REGULATORY PROTEIN GAL80"/>
    <property type="match status" value="1"/>
</dbReference>
<protein>
    <recommendedName>
        <fullName evidence="6">Oxidoreductase</fullName>
    </recommendedName>
</protein>
<dbReference type="PANTHER" id="PTHR43708">
    <property type="entry name" value="CONSERVED EXPRESSED OXIDOREDUCTASE (EUROFUNG)"/>
    <property type="match status" value="1"/>
</dbReference>
<dbReference type="Pfam" id="PF01408">
    <property type="entry name" value="GFO_IDH_MocA"/>
    <property type="match status" value="1"/>
</dbReference>
<dbReference type="SUPFAM" id="SSF55347">
    <property type="entry name" value="Glyceraldehyde-3-phosphate dehydrogenase-like, C-terminal domain"/>
    <property type="match status" value="1"/>
</dbReference>
<evidence type="ECO:0000256" key="1">
    <source>
        <dbReference type="SAM" id="MobiDB-lite"/>
    </source>
</evidence>
<dbReference type="Gene3D" id="3.40.50.720">
    <property type="entry name" value="NAD(P)-binding Rossmann-like Domain"/>
    <property type="match status" value="1"/>
</dbReference>
<dbReference type="InterPro" id="IPR000683">
    <property type="entry name" value="Gfo/Idh/MocA-like_OxRdtase_N"/>
</dbReference>
<dbReference type="InterPro" id="IPR051317">
    <property type="entry name" value="Gfo/Idh/MocA_oxidoreduct"/>
</dbReference>
<evidence type="ECO:0000313" key="4">
    <source>
        <dbReference type="EMBL" id="KAE9968672.1"/>
    </source>
</evidence>
<feature type="region of interest" description="Disordered" evidence="1">
    <location>
        <begin position="1"/>
        <end position="20"/>
    </location>
</feature>
<dbReference type="InterPro" id="IPR036291">
    <property type="entry name" value="NAD(P)-bd_dom_sf"/>
</dbReference>
<feature type="domain" description="Gfo/Idh/MocA-like oxidoreductase N-terminal" evidence="2">
    <location>
        <begin position="61"/>
        <end position="162"/>
    </location>
</feature>
<proteinExistence type="predicted"/>
<dbReference type="EMBL" id="WNWQ01000401">
    <property type="protein sequence ID" value="KAE9968672.1"/>
    <property type="molecule type" value="Genomic_DNA"/>
</dbReference>
<feature type="domain" description="Gal80p-like C-terminal" evidence="3">
    <location>
        <begin position="169"/>
        <end position="317"/>
    </location>
</feature>
<reference evidence="4 5" key="1">
    <citation type="submission" date="2019-11" db="EMBL/GenBank/DDBJ databases">
        <title>Venturia inaequalis Genome Resource.</title>
        <authorList>
            <person name="Lichtner F.J."/>
        </authorList>
    </citation>
    <scope>NUCLEOTIDE SEQUENCE [LARGE SCALE GENOMIC DNA]</scope>
    <source>
        <strain evidence="4">Bline_iso_100314</strain>
    </source>
</reference>
<accession>A0A8H3UDR8</accession>